<dbReference type="InterPro" id="IPR029188">
    <property type="entry name" value="Rrp14_N"/>
</dbReference>
<evidence type="ECO:0000256" key="2">
    <source>
        <dbReference type="ARBA" id="ARBA00005904"/>
    </source>
</evidence>
<feature type="compositionally biased region" description="Basic residues" evidence="4">
    <location>
        <begin position="49"/>
        <end position="59"/>
    </location>
</feature>
<accession>A0A9N9CQW2</accession>
<protein>
    <submittedName>
        <fullName evidence="7">25006_t:CDS:1</fullName>
    </submittedName>
</protein>
<keyword evidence="3" id="KW-0539">Nucleus</keyword>
<feature type="region of interest" description="Disordered" evidence="4">
    <location>
        <begin position="170"/>
        <end position="197"/>
    </location>
</feature>
<dbReference type="Proteomes" id="UP000789759">
    <property type="component" value="Unassembled WGS sequence"/>
</dbReference>
<evidence type="ECO:0000313" key="8">
    <source>
        <dbReference type="Proteomes" id="UP000789759"/>
    </source>
</evidence>
<dbReference type="AlphaFoldDB" id="A0A9N9CQW2"/>
<evidence type="ECO:0000259" key="6">
    <source>
        <dbReference type="Pfam" id="PF15459"/>
    </source>
</evidence>
<sequence length="326" mass="37811">METLWKLDGLEDRIKAHNDFIDSVISLIPPKHYFKNYPSISDDEDKQSQYRKTKKGSKKGFKEQKKINKRTKFDPNNLKTVTDIQQEKLNKNKEKIKEVDEKLDDSKSVKKHGELKTNSEKVNALREESDDSKFDSEDAPLSVQKIKFAERTSNSPVHLSISERLARLRLAKQTPDPNSIKNNHAKNDSTQGLPGDVNSIQYAKFDFDDNKKKKKLDNAQLINKLKSKAEKFEKLKKEDPEKAAELRENEAWSKALQKARGEKIKDDPKLLKRTIKKINFKKKSSEKAWKERVEAVAKTQAERQQKRTANIQARIDAKKNKKRKKS</sequence>
<dbReference type="PANTHER" id="PTHR14369:SF0">
    <property type="entry name" value="SURFEIT LOCUS PROTEIN 6"/>
    <property type="match status" value="1"/>
</dbReference>
<dbReference type="OrthoDB" id="444809at2759"/>
<evidence type="ECO:0000313" key="7">
    <source>
        <dbReference type="EMBL" id="CAG8612368.1"/>
    </source>
</evidence>
<dbReference type="InterPro" id="IPR007019">
    <property type="entry name" value="SURF6"/>
</dbReference>
<name>A0A9N9CQW2_9GLOM</name>
<dbReference type="PANTHER" id="PTHR14369">
    <property type="entry name" value="SURFEIT LOCUS PROTEIN 6"/>
    <property type="match status" value="1"/>
</dbReference>
<feature type="compositionally biased region" description="Basic and acidic residues" evidence="4">
    <location>
        <begin position="85"/>
        <end position="136"/>
    </location>
</feature>
<proteinExistence type="inferred from homology"/>
<dbReference type="GO" id="GO:0042274">
    <property type="term" value="P:ribosomal small subunit biogenesis"/>
    <property type="evidence" value="ECO:0007669"/>
    <property type="project" value="TreeGrafter"/>
</dbReference>
<organism evidence="7 8">
    <name type="scientific">Cetraspora pellucida</name>
    <dbReference type="NCBI Taxonomy" id="1433469"/>
    <lineage>
        <taxon>Eukaryota</taxon>
        <taxon>Fungi</taxon>
        <taxon>Fungi incertae sedis</taxon>
        <taxon>Mucoromycota</taxon>
        <taxon>Glomeromycotina</taxon>
        <taxon>Glomeromycetes</taxon>
        <taxon>Diversisporales</taxon>
        <taxon>Gigasporaceae</taxon>
        <taxon>Cetraspora</taxon>
    </lineage>
</organism>
<evidence type="ECO:0000256" key="1">
    <source>
        <dbReference type="ARBA" id="ARBA00004123"/>
    </source>
</evidence>
<dbReference type="GO" id="GO:0003723">
    <property type="term" value="F:RNA binding"/>
    <property type="evidence" value="ECO:0007669"/>
    <property type="project" value="TreeGrafter"/>
</dbReference>
<comment type="caution">
    <text evidence="7">The sequence shown here is derived from an EMBL/GenBank/DDBJ whole genome shotgun (WGS) entry which is preliminary data.</text>
</comment>
<dbReference type="GO" id="GO:0005730">
    <property type="term" value="C:nucleolus"/>
    <property type="evidence" value="ECO:0007669"/>
    <property type="project" value="TreeGrafter"/>
</dbReference>
<dbReference type="GO" id="GO:0003677">
    <property type="term" value="F:DNA binding"/>
    <property type="evidence" value="ECO:0007669"/>
    <property type="project" value="TreeGrafter"/>
</dbReference>
<feature type="compositionally biased region" description="Polar residues" evidence="4">
    <location>
        <begin position="175"/>
        <end position="192"/>
    </location>
</feature>
<feature type="region of interest" description="Disordered" evidence="4">
    <location>
        <begin position="300"/>
        <end position="326"/>
    </location>
</feature>
<keyword evidence="8" id="KW-1185">Reference proteome</keyword>
<comment type="subcellular location">
    <subcellularLocation>
        <location evidence="1">Nucleus</location>
    </subcellularLocation>
</comment>
<feature type="region of interest" description="Disordered" evidence="4">
    <location>
        <begin position="36"/>
        <end position="139"/>
    </location>
</feature>
<evidence type="ECO:0000259" key="5">
    <source>
        <dbReference type="Pfam" id="PF04935"/>
    </source>
</evidence>
<dbReference type="GO" id="GO:0042273">
    <property type="term" value="P:ribosomal large subunit biogenesis"/>
    <property type="evidence" value="ECO:0007669"/>
    <property type="project" value="TreeGrafter"/>
</dbReference>
<evidence type="ECO:0000256" key="4">
    <source>
        <dbReference type="SAM" id="MobiDB-lite"/>
    </source>
</evidence>
<dbReference type="InterPro" id="IPR029190">
    <property type="entry name" value="Rrp14/SURF6_C"/>
</dbReference>
<dbReference type="Pfam" id="PF15459">
    <property type="entry name" value="RRP14"/>
    <property type="match status" value="1"/>
</dbReference>
<feature type="domain" description="Ribosomal RNA-processing protein 14/surfeit locus protein 6 C-terminal" evidence="5">
    <location>
        <begin position="89"/>
        <end position="324"/>
    </location>
</feature>
<comment type="similarity">
    <text evidence="2">Belongs to the SURF6 family.</text>
</comment>
<dbReference type="EMBL" id="CAJVQA010005068">
    <property type="protein sequence ID" value="CAG8612368.1"/>
    <property type="molecule type" value="Genomic_DNA"/>
</dbReference>
<reference evidence="7" key="1">
    <citation type="submission" date="2021-06" db="EMBL/GenBank/DDBJ databases">
        <authorList>
            <person name="Kallberg Y."/>
            <person name="Tangrot J."/>
            <person name="Rosling A."/>
        </authorList>
    </citation>
    <scope>NUCLEOTIDE SEQUENCE</scope>
    <source>
        <strain evidence="7">FL966</strain>
    </source>
</reference>
<gene>
    <name evidence="7" type="ORF">CPELLU_LOCUS7517</name>
</gene>
<evidence type="ECO:0000256" key="3">
    <source>
        <dbReference type="ARBA" id="ARBA00023242"/>
    </source>
</evidence>
<dbReference type="Pfam" id="PF04935">
    <property type="entry name" value="SURF6"/>
    <property type="match status" value="1"/>
</dbReference>
<feature type="domain" description="Ribosomal RNA-processing protein 14 N-terminal" evidence="6">
    <location>
        <begin position="13"/>
        <end position="75"/>
    </location>
</feature>